<gene>
    <name evidence="2" type="ordered locus">MTH_281</name>
</gene>
<sequence length="124" mass="14971">MQHIYVPYHVRDHPMSSVCERFERELRRGAIQLEVICLLENERYGYEIVKKLKESGFRVEEGTLYPLLRRLEGEGILSSRWSTDDTRPRKYYTVTDYGKRVRKKWLELFRSINRSLEDLTEVDQ</sequence>
<dbReference type="STRING" id="187420.MTH_281"/>
<protein>
    <submittedName>
        <fullName evidence="2">Conserved protein</fullName>
    </submittedName>
</protein>
<dbReference type="PaxDb" id="187420-MTH_281"/>
<proteinExistence type="predicted"/>
<dbReference type="SUPFAM" id="SSF46785">
    <property type="entry name" value="Winged helix' DNA-binding domain"/>
    <property type="match status" value="1"/>
</dbReference>
<dbReference type="KEGG" id="mth:MTH_281"/>
<dbReference type="SMR" id="O26381"/>
<dbReference type="InterPro" id="IPR036390">
    <property type="entry name" value="WH_DNA-bd_sf"/>
</dbReference>
<dbReference type="Pfam" id="PF03551">
    <property type="entry name" value="PadR"/>
    <property type="match status" value="1"/>
</dbReference>
<evidence type="ECO:0000313" key="2">
    <source>
        <dbReference type="EMBL" id="AAB84787.1"/>
    </source>
</evidence>
<dbReference type="InterPro" id="IPR005149">
    <property type="entry name" value="Tscrpt_reg_PadR_N"/>
</dbReference>
<reference evidence="2 3" key="1">
    <citation type="journal article" date="1997" name="J. Bacteriol.">
        <title>Complete genome sequence of Methanobacterium thermoautotrophicum deltaH: functional analysis and comparative genomics.</title>
        <authorList>
            <person name="Smith D.R."/>
            <person name="Doucette-Stamm L.A."/>
            <person name="Deloughery C."/>
            <person name="Lee H.-M."/>
            <person name="Dubois J."/>
            <person name="Aldredge T."/>
            <person name="Bashirzadeh R."/>
            <person name="Blakely D."/>
            <person name="Cook R."/>
            <person name="Gilbert K."/>
            <person name="Harrison D."/>
            <person name="Hoang L."/>
            <person name="Keagle P."/>
            <person name="Lumm W."/>
            <person name="Pothier B."/>
            <person name="Qiu D."/>
            <person name="Spadafora R."/>
            <person name="Vicare R."/>
            <person name="Wang Y."/>
            <person name="Wierzbowski J."/>
            <person name="Gibson R."/>
            <person name="Jiwani N."/>
            <person name="Caruso A."/>
            <person name="Bush D."/>
            <person name="Safer H."/>
            <person name="Patwell D."/>
            <person name="Prabhakar S."/>
            <person name="McDougall S."/>
            <person name="Shimer G."/>
            <person name="Goyal A."/>
            <person name="Pietrovski S."/>
            <person name="Church G.M."/>
            <person name="Daniels C.J."/>
            <person name="Mao J.-i."/>
            <person name="Rice P."/>
            <person name="Nolling J."/>
            <person name="Reeve J.N."/>
        </authorList>
    </citation>
    <scope>NUCLEOTIDE SEQUENCE [LARGE SCALE GENOMIC DNA]</scope>
    <source>
        <strain evidence="3">ATCC 29096 / DSM 1053 / JCM 10044 / NBRC 100330 / Delta H</strain>
    </source>
</reference>
<dbReference type="EnsemblBacteria" id="AAB84787">
    <property type="protein sequence ID" value="AAB84787"/>
    <property type="gene ID" value="MTH_281"/>
</dbReference>
<dbReference type="InParanoid" id="O26381"/>
<organism evidence="2 3">
    <name type="scientific">Methanothermobacter thermautotrophicus (strain ATCC 29096 / DSM 1053 / JCM 10044 / NBRC 100330 / Delta H)</name>
    <name type="common">Methanobacterium thermoautotrophicum</name>
    <dbReference type="NCBI Taxonomy" id="187420"/>
    <lineage>
        <taxon>Archaea</taxon>
        <taxon>Methanobacteriati</taxon>
        <taxon>Methanobacteriota</taxon>
        <taxon>Methanomada group</taxon>
        <taxon>Methanobacteria</taxon>
        <taxon>Methanobacteriales</taxon>
        <taxon>Methanobacteriaceae</taxon>
        <taxon>Methanothermobacter</taxon>
    </lineage>
</organism>
<dbReference type="AlphaFoldDB" id="O26381"/>
<dbReference type="HOGENOM" id="CLU_063440_3_2_2"/>
<name>O26381_METTH</name>
<dbReference type="Proteomes" id="UP000005223">
    <property type="component" value="Chromosome"/>
</dbReference>
<evidence type="ECO:0000313" key="3">
    <source>
        <dbReference type="Proteomes" id="UP000005223"/>
    </source>
</evidence>
<dbReference type="InterPro" id="IPR036388">
    <property type="entry name" value="WH-like_DNA-bd_sf"/>
</dbReference>
<keyword evidence="3" id="KW-1185">Reference proteome</keyword>
<feature type="domain" description="Transcription regulator PadR N-terminal" evidence="1">
    <location>
        <begin position="37"/>
        <end position="103"/>
    </location>
</feature>
<dbReference type="PATRIC" id="fig|187420.15.peg.250"/>
<dbReference type="Gene3D" id="1.10.10.10">
    <property type="entry name" value="Winged helix-like DNA-binding domain superfamily/Winged helix DNA-binding domain"/>
    <property type="match status" value="1"/>
</dbReference>
<dbReference type="InterPro" id="IPR052509">
    <property type="entry name" value="Metal_resp_DNA-bind_regulator"/>
</dbReference>
<dbReference type="PANTHER" id="PTHR33169">
    <property type="entry name" value="PADR-FAMILY TRANSCRIPTIONAL REGULATOR"/>
    <property type="match status" value="1"/>
</dbReference>
<dbReference type="EMBL" id="AE000666">
    <property type="protein sequence ID" value="AAB84787.1"/>
    <property type="molecule type" value="Genomic_DNA"/>
</dbReference>
<accession>O26381</accession>
<dbReference type="PANTHER" id="PTHR33169:SF14">
    <property type="entry name" value="TRANSCRIPTIONAL REGULATOR RV3488"/>
    <property type="match status" value="1"/>
</dbReference>
<dbReference type="PIR" id="F69135">
    <property type="entry name" value="F69135"/>
</dbReference>
<evidence type="ECO:0000259" key="1">
    <source>
        <dbReference type="Pfam" id="PF03551"/>
    </source>
</evidence>